<dbReference type="AlphaFoldDB" id="A0A7S1AG14"/>
<protein>
    <submittedName>
        <fullName evidence="1">Uncharacterized protein</fullName>
    </submittedName>
</protein>
<evidence type="ECO:0000313" key="1">
    <source>
        <dbReference type="EMBL" id="CAD8852825.1"/>
    </source>
</evidence>
<organism evidence="1">
    <name type="scientific">Noctiluca scintillans</name>
    <name type="common">Sea sparkle</name>
    <name type="synonym">Red tide dinoflagellate</name>
    <dbReference type="NCBI Taxonomy" id="2966"/>
    <lineage>
        <taxon>Eukaryota</taxon>
        <taxon>Sar</taxon>
        <taxon>Alveolata</taxon>
        <taxon>Dinophyceae</taxon>
        <taxon>Noctilucales</taxon>
        <taxon>Noctilucaceae</taxon>
        <taxon>Noctiluca</taxon>
    </lineage>
</organism>
<dbReference type="EMBL" id="HBFQ01038306">
    <property type="protein sequence ID" value="CAD8852825.1"/>
    <property type="molecule type" value="Transcribed_RNA"/>
</dbReference>
<gene>
    <name evidence="1" type="ORF">NSCI0253_LOCUS27175</name>
</gene>
<sequence>MMCTMMQDGCGFFLTPPLHPQLQEEVSAEFSRMDATDIDVELPRLPFASHLASFGKHQQSTSDFFAHATAVEIRSQFAALEERTARKPRESRHVSELEETIARFDTQLVADQELAETPRTSCARSCRFTFDICERCKGDPHSMVRL</sequence>
<accession>A0A7S1AG14</accession>
<name>A0A7S1AG14_NOCSC</name>
<reference evidence="1" key="1">
    <citation type="submission" date="2021-01" db="EMBL/GenBank/DDBJ databases">
        <authorList>
            <person name="Corre E."/>
            <person name="Pelletier E."/>
            <person name="Niang G."/>
            <person name="Scheremetjew M."/>
            <person name="Finn R."/>
            <person name="Kale V."/>
            <person name="Holt S."/>
            <person name="Cochrane G."/>
            <person name="Meng A."/>
            <person name="Brown T."/>
            <person name="Cohen L."/>
        </authorList>
    </citation>
    <scope>NUCLEOTIDE SEQUENCE</scope>
</reference>
<proteinExistence type="predicted"/>